<organism evidence="1 2">
    <name type="scientific">Fuscibacter oryzae</name>
    <dbReference type="NCBI Taxonomy" id="2803939"/>
    <lineage>
        <taxon>Bacteria</taxon>
        <taxon>Pseudomonadati</taxon>
        <taxon>Pseudomonadota</taxon>
        <taxon>Alphaproteobacteria</taxon>
        <taxon>Rhodobacterales</taxon>
        <taxon>Paracoccaceae</taxon>
        <taxon>Fuscibacter</taxon>
    </lineage>
</organism>
<dbReference type="GO" id="GO:0019262">
    <property type="term" value="P:N-acetylneuraminate catabolic process"/>
    <property type="evidence" value="ECO:0007669"/>
    <property type="project" value="TreeGrafter"/>
</dbReference>
<accession>A0A8J7MVB4</accession>
<protein>
    <submittedName>
        <fullName evidence="1">ROK family transcriptional regulator</fullName>
    </submittedName>
</protein>
<dbReference type="Gene3D" id="1.10.10.10">
    <property type="entry name" value="Winged helix-like DNA-binding domain superfamily/Winged helix DNA-binding domain"/>
    <property type="match status" value="1"/>
</dbReference>
<gene>
    <name evidence="1" type="ORF">JI744_08600</name>
</gene>
<dbReference type="Pfam" id="PF00480">
    <property type="entry name" value="ROK"/>
    <property type="match status" value="1"/>
</dbReference>
<sequence length="379" mass="40743">MRAQNERLVLSLVRSHGALAKTDIARMTGLSAQTVSVIMRALEDDGLLVRREKVRGKVGQPLVPMALAPDGAYFLGLKIGRRSTDLMLMDFIGQTVGLRRHTYPYPTPGVVMDFVAHALPELAASLPADRAGRIAGIGIAMPFQLWNWAQFVGAPQAEMDAWRHRDIQAEIATLSGLPTYIQNDATAACGAELIFGREDRPADFLHLFIAHFIGGGLVLNGKLHVGPSGNAAAVASLPVPRADGGMHQLINVGSLARLEHLMRAGGHDARAIWDRAHDWPVPPQIRRDWIAAAAAGIAHAALTVTAVVDIRAMIIDGWLPLDWRLELVSAVRANLQTLDFSGIEQPDVVEGTIGDQARTLGAASIPLSQRFLAPLGSEA</sequence>
<dbReference type="Gene3D" id="3.30.420.40">
    <property type="match status" value="2"/>
</dbReference>
<dbReference type="InterPro" id="IPR036388">
    <property type="entry name" value="WH-like_DNA-bd_sf"/>
</dbReference>
<dbReference type="PANTHER" id="PTHR18964">
    <property type="entry name" value="ROK (REPRESSOR, ORF, KINASE) FAMILY"/>
    <property type="match status" value="1"/>
</dbReference>
<dbReference type="InterPro" id="IPR036390">
    <property type="entry name" value="WH_DNA-bd_sf"/>
</dbReference>
<dbReference type="InterPro" id="IPR043129">
    <property type="entry name" value="ATPase_NBD"/>
</dbReference>
<evidence type="ECO:0000313" key="1">
    <source>
        <dbReference type="EMBL" id="MBL4928159.1"/>
    </source>
</evidence>
<dbReference type="Pfam" id="PF13412">
    <property type="entry name" value="HTH_24"/>
    <property type="match status" value="1"/>
</dbReference>
<keyword evidence="2" id="KW-1185">Reference proteome</keyword>
<dbReference type="PANTHER" id="PTHR18964:SF169">
    <property type="entry name" value="N-ACETYLMANNOSAMINE KINASE"/>
    <property type="match status" value="1"/>
</dbReference>
<dbReference type="Proteomes" id="UP000619033">
    <property type="component" value="Unassembled WGS sequence"/>
</dbReference>
<dbReference type="GO" id="GO:0009384">
    <property type="term" value="F:N-acylmannosamine kinase activity"/>
    <property type="evidence" value="ECO:0007669"/>
    <property type="project" value="TreeGrafter"/>
</dbReference>
<evidence type="ECO:0000313" key="2">
    <source>
        <dbReference type="Proteomes" id="UP000619033"/>
    </source>
</evidence>
<dbReference type="SUPFAM" id="SSF46785">
    <property type="entry name" value="Winged helix' DNA-binding domain"/>
    <property type="match status" value="1"/>
</dbReference>
<dbReference type="EMBL" id="JAESVP010000004">
    <property type="protein sequence ID" value="MBL4928159.1"/>
    <property type="molecule type" value="Genomic_DNA"/>
</dbReference>
<dbReference type="SUPFAM" id="SSF53067">
    <property type="entry name" value="Actin-like ATPase domain"/>
    <property type="match status" value="1"/>
</dbReference>
<reference evidence="1" key="1">
    <citation type="submission" date="2021-01" db="EMBL/GenBank/DDBJ databases">
        <title>Genome seq and assembly of Tabrizicola sp. KVB23.</title>
        <authorList>
            <person name="Chhetri G."/>
        </authorList>
    </citation>
    <scope>NUCLEOTIDE SEQUENCE</scope>
    <source>
        <strain evidence="1">KVB23</strain>
    </source>
</reference>
<comment type="caution">
    <text evidence="1">The sequence shown here is derived from an EMBL/GenBank/DDBJ whole genome shotgun (WGS) entry which is preliminary data.</text>
</comment>
<dbReference type="CDD" id="cd23763">
    <property type="entry name" value="ASKHA_ATPase_ROK"/>
    <property type="match status" value="1"/>
</dbReference>
<dbReference type="AlphaFoldDB" id="A0A8J7MVB4"/>
<dbReference type="RefSeq" id="WP_202660438.1">
    <property type="nucleotide sequence ID" value="NZ_JAESVP010000004.1"/>
</dbReference>
<name>A0A8J7MVB4_9RHOB</name>
<dbReference type="InterPro" id="IPR000600">
    <property type="entry name" value="ROK"/>
</dbReference>
<proteinExistence type="predicted"/>